<keyword evidence="2" id="KW-1185">Reference proteome</keyword>
<organism evidence="1 2">
    <name type="scientific">Riccia fluitans</name>
    <dbReference type="NCBI Taxonomy" id="41844"/>
    <lineage>
        <taxon>Eukaryota</taxon>
        <taxon>Viridiplantae</taxon>
        <taxon>Streptophyta</taxon>
        <taxon>Embryophyta</taxon>
        <taxon>Marchantiophyta</taxon>
        <taxon>Marchantiopsida</taxon>
        <taxon>Marchantiidae</taxon>
        <taxon>Marchantiales</taxon>
        <taxon>Ricciaceae</taxon>
        <taxon>Riccia</taxon>
    </lineage>
</organism>
<dbReference type="EMBL" id="JBHFFA010000002">
    <property type="protein sequence ID" value="KAL2642546.1"/>
    <property type="molecule type" value="Genomic_DNA"/>
</dbReference>
<dbReference type="AlphaFoldDB" id="A0ABD1Z440"/>
<name>A0ABD1Z440_9MARC</name>
<sequence length="89" mass="10197">MTIKGAWAYHFRVTRSLNRLSGQHGEQARKKNHSSTVAMHAKSCNGTVQEWQHRWRDKMDTGQAEEAMWLVVGGNLEQPMMVSTVDLRT</sequence>
<gene>
    <name evidence="1" type="ORF">R1flu_010133</name>
</gene>
<accession>A0ABD1Z440</accession>
<reference evidence="1 2" key="1">
    <citation type="submission" date="2024-09" db="EMBL/GenBank/DDBJ databases">
        <title>Chromosome-scale assembly of Riccia fluitans.</title>
        <authorList>
            <person name="Paukszto L."/>
            <person name="Sawicki J."/>
            <person name="Karawczyk K."/>
            <person name="Piernik-Szablinska J."/>
            <person name="Szczecinska M."/>
            <person name="Mazdziarz M."/>
        </authorList>
    </citation>
    <scope>NUCLEOTIDE SEQUENCE [LARGE SCALE GENOMIC DNA]</scope>
    <source>
        <strain evidence="1">Rf_01</strain>
        <tissue evidence="1">Aerial parts of the thallus</tissue>
    </source>
</reference>
<evidence type="ECO:0000313" key="2">
    <source>
        <dbReference type="Proteomes" id="UP001605036"/>
    </source>
</evidence>
<comment type="caution">
    <text evidence="1">The sequence shown here is derived from an EMBL/GenBank/DDBJ whole genome shotgun (WGS) entry which is preliminary data.</text>
</comment>
<proteinExistence type="predicted"/>
<protein>
    <submittedName>
        <fullName evidence="1">Uncharacterized protein</fullName>
    </submittedName>
</protein>
<evidence type="ECO:0000313" key="1">
    <source>
        <dbReference type="EMBL" id="KAL2642546.1"/>
    </source>
</evidence>
<dbReference type="Proteomes" id="UP001605036">
    <property type="component" value="Unassembled WGS sequence"/>
</dbReference>